<accession>A0A804KC08</accession>
<protein>
    <submittedName>
        <fullName evidence="1">Uncharacterized protein</fullName>
    </submittedName>
</protein>
<keyword evidence="2" id="KW-1185">Reference proteome</keyword>
<evidence type="ECO:0000313" key="1">
    <source>
        <dbReference type="EnsemblPlants" id="Ma08_p29130.1"/>
    </source>
</evidence>
<organism evidence="1 2">
    <name type="scientific">Musa acuminata subsp. malaccensis</name>
    <name type="common">Wild banana</name>
    <name type="synonym">Musa malaccensis</name>
    <dbReference type="NCBI Taxonomy" id="214687"/>
    <lineage>
        <taxon>Eukaryota</taxon>
        <taxon>Viridiplantae</taxon>
        <taxon>Streptophyta</taxon>
        <taxon>Embryophyta</taxon>
        <taxon>Tracheophyta</taxon>
        <taxon>Spermatophyta</taxon>
        <taxon>Magnoliopsida</taxon>
        <taxon>Liliopsida</taxon>
        <taxon>Zingiberales</taxon>
        <taxon>Musaceae</taxon>
        <taxon>Musa</taxon>
    </lineage>
</organism>
<dbReference type="AlphaFoldDB" id="A0A804KC08"/>
<dbReference type="EnsemblPlants" id="Ma08_t29130.1">
    <property type="protein sequence ID" value="Ma08_p29130.1"/>
    <property type="gene ID" value="Ma08_g29130"/>
</dbReference>
<name>A0A804KC08_MUSAM</name>
<reference evidence="1" key="1">
    <citation type="submission" date="2021-05" db="UniProtKB">
        <authorList>
            <consortium name="EnsemblPlants"/>
        </authorList>
    </citation>
    <scope>IDENTIFICATION</scope>
    <source>
        <strain evidence="1">subsp. malaccensis</strain>
    </source>
</reference>
<evidence type="ECO:0000313" key="2">
    <source>
        <dbReference type="Proteomes" id="UP000012960"/>
    </source>
</evidence>
<dbReference type="Proteomes" id="UP000012960">
    <property type="component" value="Unplaced"/>
</dbReference>
<proteinExistence type="predicted"/>
<dbReference type="Gramene" id="Ma08_t29130.1">
    <property type="protein sequence ID" value="Ma08_p29130.1"/>
    <property type="gene ID" value="Ma08_g29130"/>
</dbReference>
<sequence>MDMNWCLQSLVLHLMLCRQFFRHLLKYRI</sequence>
<dbReference type="InParanoid" id="A0A804KC08"/>